<accession>A0ABP1FU85</accession>
<dbReference type="CDD" id="cd00158">
    <property type="entry name" value="RHOD"/>
    <property type="match status" value="1"/>
</dbReference>
<dbReference type="InterPro" id="IPR001763">
    <property type="entry name" value="Rhodanese-like_dom"/>
</dbReference>
<feature type="region of interest" description="Disordered" evidence="1">
    <location>
        <begin position="68"/>
        <end position="180"/>
    </location>
</feature>
<feature type="compositionally biased region" description="Low complexity" evidence="1">
    <location>
        <begin position="75"/>
        <end position="91"/>
    </location>
</feature>
<feature type="region of interest" description="Disordered" evidence="1">
    <location>
        <begin position="676"/>
        <end position="701"/>
    </location>
</feature>
<evidence type="ECO:0000313" key="4">
    <source>
        <dbReference type="Proteomes" id="UP001497392"/>
    </source>
</evidence>
<sequence length="701" mass="70472">MKGHSILWTQSGSLAGPHRAPHVRVFQGCSKSAKKGSPRQGMQLVRAAAVADQSFDLKSILEDSLKAPVKGSEGEAPASSVSPISPAIPEAPSQPPQIPQAQTTAPLSGAGSSIEEAIKSTSTVKNTAAPAASPAASQAAESAGDAASTLLDRASEGASKLAEQGGSLPDAAASTSQAAPEAVQAAASEAATQAAAAAPRFTQGSALDAYLEATKSAKKGFKAAVPEPPSGSSVQESLNSAQGAASSAISSLTEGVSTQAKAALSAASEATSGVQAAASDALQSLNQATSGAVDQAGAVFKDLSGGVSEVTSSLQESISATAGAASSAAEAASANLPEPVRDALAAAKGPVSQAVSQVTSSPPLLAGAAALAVGLPTAGWIRDRLGGYSGPLQPARALEVLQSENAILLDMRSDEERERDGTAALTAGAIGRGAAVPLPYIGGSLSRNVRDADELAYQIAATVAFGLVQMQPRAKVVVMDARGSKRAVRLARTLLASGVSQAFIVQGGYRGWVNAGLPTKNSPEYAASPVAVISERLSGVTTAATGSLGRPTTVLAALAAGGVVYLSVFDTLLLLRWLGTFALLFTAFNRVVSYSSPNDFIADLQGIGRPFAWVGGRISGLASSSDAANQPSADAVRQPSELPDGTPMDLDVEVEQAGAAIVGKASEAGQQAIEAAAEVLDPEDKREEKQNSSTERVERNV</sequence>
<comment type="caution">
    <text evidence="3">The sequence shown here is derived from an EMBL/GenBank/DDBJ whole genome shotgun (WGS) entry which is preliminary data.</text>
</comment>
<reference evidence="3 4" key="1">
    <citation type="submission" date="2024-06" db="EMBL/GenBank/DDBJ databases">
        <authorList>
            <person name="Kraege A."/>
            <person name="Thomma B."/>
        </authorList>
    </citation>
    <scope>NUCLEOTIDE SEQUENCE [LARGE SCALE GENOMIC DNA]</scope>
</reference>
<dbReference type="InterPro" id="IPR044690">
    <property type="entry name" value="CAS_plant"/>
</dbReference>
<proteinExistence type="predicted"/>
<feature type="compositionally biased region" description="Low complexity" evidence="1">
    <location>
        <begin position="171"/>
        <end position="180"/>
    </location>
</feature>
<keyword evidence="4" id="KW-1185">Reference proteome</keyword>
<dbReference type="SMART" id="SM00450">
    <property type="entry name" value="RHOD"/>
    <property type="match status" value="1"/>
</dbReference>
<dbReference type="PANTHER" id="PTHR34209:SF1">
    <property type="entry name" value="CALCIUM SENSING RECEPTOR, CHLOROPLASTIC"/>
    <property type="match status" value="1"/>
</dbReference>
<dbReference type="PANTHER" id="PTHR34209">
    <property type="entry name" value="RHODANESE/CELL CYCLE CONTROL PHOSPHATASE SUPERFAMILY PROTEIN"/>
    <property type="match status" value="1"/>
</dbReference>
<evidence type="ECO:0000313" key="3">
    <source>
        <dbReference type="EMBL" id="CAL5223001.1"/>
    </source>
</evidence>
<feature type="compositionally biased region" description="Low complexity" evidence="1">
    <location>
        <begin position="128"/>
        <end position="148"/>
    </location>
</feature>
<feature type="compositionally biased region" description="Basic and acidic residues" evidence="1">
    <location>
        <begin position="682"/>
        <end position="701"/>
    </location>
</feature>
<name>A0ABP1FU85_9CHLO</name>
<dbReference type="PROSITE" id="PS50206">
    <property type="entry name" value="RHODANESE_3"/>
    <property type="match status" value="1"/>
</dbReference>
<protein>
    <submittedName>
        <fullName evidence="3">G5448 protein</fullName>
    </submittedName>
</protein>
<dbReference type="EMBL" id="CAXHTA020000007">
    <property type="protein sequence ID" value="CAL5223001.1"/>
    <property type="molecule type" value="Genomic_DNA"/>
</dbReference>
<feature type="domain" description="Rhodanese" evidence="2">
    <location>
        <begin position="402"/>
        <end position="521"/>
    </location>
</feature>
<gene>
    <name evidence="3" type="primary">g5448</name>
    <name evidence="3" type="ORF">VP750_LOCUS4660</name>
</gene>
<dbReference type="SUPFAM" id="SSF52821">
    <property type="entry name" value="Rhodanese/Cell cycle control phosphatase"/>
    <property type="match status" value="1"/>
</dbReference>
<dbReference type="InterPro" id="IPR036873">
    <property type="entry name" value="Rhodanese-like_dom_sf"/>
</dbReference>
<organism evidence="3 4">
    <name type="scientific">Coccomyxa viridis</name>
    <dbReference type="NCBI Taxonomy" id="1274662"/>
    <lineage>
        <taxon>Eukaryota</taxon>
        <taxon>Viridiplantae</taxon>
        <taxon>Chlorophyta</taxon>
        <taxon>core chlorophytes</taxon>
        <taxon>Trebouxiophyceae</taxon>
        <taxon>Trebouxiophyceae incertae sedis</taxon>
        <taxon>Coccomyxaceae</taxon>
        <taxon>Coccomyxa</taxon>
    </lineage>
</organism>
<evidence type="ECO:0000259" key="2">
    <source>
        <dbReference type="PROSITE" id="PS50206"/>
    </source>
</evidence>
<feature type="region of interest" description="Disordered" evidence="1">
    <location>
        <begin position="624"/>
        <end position="648"/>
    </location>
</feature>
<evidence type="ECO:0000256" key="1">
    <source>
        <dbReference type="SAM" id="MobiDB-lite"/>
    </source>
</evidence>
<dbReference type="Gene3D" id="3.40.250.10">
    <property type="entry name" value="Rhodanese-like domain"/>
    <property type="match status" value="1"/>
</dbReference>
<dbReference type="Proteomes" id="UP001497392">
    <property type="component" value="Unassembled WGS sequence"/>
</dbReference>